<gene>
    <name evidence="3" type="ORF">HAND1043_LOCUS18671</name>
</gene>
<protein>
    <recommendedName>
        <fullName evidence="2">AB hydrolase-1 domain-containing protein</fullName>
    </recommendedName>
</protein>
<dbReference type="InterPro" id="IPR000073">
    <property type="entry name" value="AB_hydrolase_1"/>
</dbReference>
<name>A0A7S0U8U6_HEMAN</name>
<dbReference type="InterPro" id="IPR050266">
    <property type="entry name" value="AB_hydrolase_sf"/>
</dbReference>
<evidence type="ECO:0000259" key="2">
    <source>
        <dbReference type="Pfam" id="PF00561"/>
    </source>
</evidence>
<dbReference type="SUPFAM" id="SSF53474">
    <property type="entry name" value="alpha/beta-Hydrolases"/>
    <property type="match status" value="1"/>
</dbReference>
<dbReference type="Gene3D" id="3.40.50.1820">
    <property type="entry name" value="alpha/beta hydrolase"/>
    <property type="match status" value="1"/>
</dbReference>
<dbReference type="PRINTS" id="PR00111">
    <property type="entry name" value="ABHYDROLASE"/>
</dbReference>
<feature type="region of interest" description="Disordered" evidence="1">
    <location>
        <begin position="1"/>
        <end position="24"/>
    </location>
</feature>
<proteinExistence type="predicted"/>
<evidence type="ECO:0000313" key="3">
    <source>
        <dbReference type="EMBL" id="CAD8752165.1"/>
    </source>
</evidence>
<dbReference type="AlphaFoldDB" id="A0A7S0U8U6"/>
<dbReference type="Pfam" id="PF00561">
    <property type="entry name" value="Abhydrolase_1"/>
    <property type="match status" value="1"/>
</dbReference>
<dbReference type="EMBL" id="HBFK01030714">
    <property type="protein sequence ID" value="CAD8752165.1"/>
    <property type="molecule type" value="Transcribed_RNA"/>
</dbReference>
<dbReference type="PANTHER" id="PTHR43798">
    <property type="entry name" value="MONOACYLGLYCEROL LIPASE"/>
    <property type="match status" value="1"/>
</dbReference>
<sequence length="384" mass="41655">MSEPVVVTPNEDAGNVTPVGHGKGGWAARAGQSMKRMLSRKQVRDPDIPWDMPGAIVKAGGMKTHYQLSGTKTGRLVVLMHGMGTYCGVFDSLTLSLENAGFLVLRYDLLGMGFSGIAPVRQYNVKNLTLQLEWLLKDLGLTSKPYDIIGHSVGGALAVKYAYGHPKAQQLILLAPTGLCDPSGKASCFCLGGGGDTVVIGTEEASWKQGFHGQTGAALEAAKEFVAQQKAMYSHSPECKETMWHHERQFPKDDIQGDIENVMQRVGRRVMVLWGDKDTVVPYNPTFERWKGVTDHGHANVSYHTVEDAGHMAFLEKKEEVNGKIVDFLLTRPTRRESATGVKTTSTSSSPAGFTSMSGGGVLEFASLKVDSMGRPREAIEAIE</sequence>
<dbReference type="PANTHER" id="PTHR43798:SF33">
    <property type="entry name" value="HYDROLASE, PUTATIVE (AFU_ORTHOLOGUE AFUA_2G14860)-RELATED"/>
    <property type="match status" value="1"/>
</dbReference>
<dbReference type="GO" id="GO:0016020">
    <property type="term" value="C:membrane"/>
    <property type="evidence" value="ECO:0007669"/>
    <property type="project" value="TreeGrafter"/>
</dbReference>
<feature type="domain" description="AB hydrolase-1" evidence="2">
    <location>
        <begin position="76"/>
        <end position="317"/>
    </location>
</feature>
<accession>A0A7S0U8U6</accession>
<evidence type="ECO:0000256" key="1">
    <source>
        <dbReference type="SAM" id="MobiDB-lite"/>
    </source>
</evidence>
<reference evidence="3" key="1">
    <citation type="submission" date="2021-01" db="EMBL/GenBank/DDBJ databases">
        <authorList>
            <person name="Corre E."/>
            <person name="Pelletier E."/>
            <person name="Niang G."/>
            <person name="Scheremetjew M."/>
            <person name="Finn R."/>
            <person name="Kale V."/>
            <person name="Holt S."/>
            <person name="Cochrane G."/>
            <person name="Meng A."/>
            <person name="Brown T."/>
            <person name="Cohen L."/>
        </authorList>
    </citation>
    <scope>NUCLEOTIDE SEQUENCE</scope>
    <source>
        <strain evidence="3">CCMP441</strain>
    </source>
</reference>
<organism evidence="3">
    <name type="scientific">Hemiselmis andersenii</name>
    <name type="common">Cryptophyte alga</name>
    <dbReference type="NCBI Taxonomy" id="464988"/>
    <lineage>
        <taxon>Eukaryota</taxon>
        <taxon>Cryptophyceae</taxon>
        <taxon>Cryptomonadales</taxon>
        <taxon>Hemiselmidaceae</taxon>
        <taxon>Hemiselmis</taxon>
    </lineage>
</organism>
<dbReference type="InterPro" id="IPR029058">
    <property type="entry name" value="AB_hydrolase_fold"/>
</dbReference>